<dbReference type="InterPro" id="IPR006558">
    <property type="entry name" value="LamG-like"/>
</dbReference>
<dbReference type="STRING" id="856793.MICA_1642"/>
<dbReference type="RefSeq" id="WP_014103178.1">
    <property type="nucleotide sequence ID" value="NC_016026.1"/>
</dbReference>
<keyword evidence="1 3" id="KW-0732">Signal</keyword>
<feature type="domain" description="LamG-like jellyroll fold" evidence="4">
    <location>
        <begin position="147"/>
        <end position="283"/>
    </location>
</feature>
<dbReference type="AlphaFoldDB" id="G2KQM7"/>
<name>G2KQM7_MICAA</name>
<dbReference type="eggNOG" id="COG3534">
    <property type="taxonomic scope" value="Bacteria"/>
</dbReference>
<dbReference type="KEGG" id="mai:MICA_1642"/>
<dbReference type="PANTHER" id="PTHR47635">
    <property type="entry name" value="CUB DOMAIN-CONTAINING PROTEIN"/>
    <property type="match status" value="1"/>
</dbReference>
<organism evidence="5 6">
    <name type="scientific">Micavibrio aeruginosavorus (strain ARL-13)</name>
    <dbReference type="NCBI Taxonomy" id="856793"/>
    <lineage>
        <taxon>Bacteria</taxon>
        <taxon>Pseudomonadati</taxon>
        <taxon>Bdellovibrionota</taxon>
        <taxon>Bdellovibrionia</taxon>
        <taxon>Bdellovibrionales</taxon>
        <taxon>Pseudobdellovibrionaceae</taxon>
        <taxon>Micavibrio</taxon>
    </lineage>
</organism>
<dbReference type="PANTHER" id="PTHR47635:SF2">
    <property type="entry name" value="LAMG-LIKE JELLYROLL FOLD DOMAIN-CONTAINING PROTEIN"/>
    <property type="match status" value="1"/>
</dbReference>
<dbReference type="EMBL" id="CP002382">
    <property type="protein sequence ID" value="AEP09955.1"/>
    <property type="molecule type" value="Genomic_DNA"/>
</dbReference>
<keyword evidence="2" id="KW-1015">Disulfide bond</keyword>
<proteinExistence type="predicted"/>
<dbReference type="HOGENOM" id="CLU_525621_0_0_5"/>
<evidence type="ECO:0000256" key="2">
    <source>
        <dbReference type="ARBA" id="ARBA00023157"/>
    </source>
</evidence>
<evidence type="ECO:0000313" key="6">
    <source>
        <dbReference type="Proteomes" id="UP000009286"/>
    </source>
</evidence>
<dbReference type="InterPro" id="IPR013320">
    <property type="entry name" value="ConA-like_dom_sf"/>
</dbReference>
<evidence type="ECO:0000256" key="3">
    <source>
        <dbReference type="SAM" id="SignalP"/>
    </source>
</evidence>
<sequence>MKRIIAEKQANQKWAFVAAVLLLLSVVFMPRSALAACANPVGEEGQIVYNTTYGTMQYCDDTNWISMGATIAPGGNNGPTDGLVARWRMDDGTGSAIAADMLGLHNATLTNMNTTSAWISGIRGGALLFDGNNDYLAIPDHSTLDLESFTLTTWVRFDGPVAANYFFEKGTAGQANYRFYLYYNGSNYVLACGFHDGTTWRQIEQTVGPSLGVWYHLACTWDNVGKELIMYVNGVTAGYGAGPFTPVQNNAALWLGRSQLAGAGTLLGAMDDTRIYNRALSPAEVEEVLQSGTATAHASLLGRWKFDESSGLIATDSSPNANIGTLGGGPTWQPTGGRVNGALDFDGVNDTVIVYTHPVFNDINTLSVSAWIYPRGWGEGNRGRIIDKRTGAQESFIFYVLNPGHLVFEASRWNGSNGVWGSSSAVIPLNTWTHVVVTYDYGALGNDPALYVNGSPVGVTESTTPTGAVVAETANINIGNDNGTARTFNGLLDDVRMYGRVLAADEVAALYDNPEGGVCTNPFRAEGAIAFNSTSGVMQYCNGSDWISMGPTVAPGGAGCSNPAGDRGTMVYNTTHSVMQYCNGTDWVGIGK</sequence>
<dbReference type="eggNOG" id="COG1520">
    <property type="taxonomic scope" value="Bacteria"/>
</dbReference>
<dbReference type="SUPFAM" id="SSF49899">
    <property type="entry name" value="Concanavalin A-like lectins/glucanases"/>
    <property type="match status" value="2"/>
</dbReference>
<gene>
    <name evidence="5" type="ordered locus">MICA_1642</name>
</gene>
<dbReference type="Gene3D" id="2.60.120.200">
    <property type="match status" value="2"/>
</dbReference>
<dbReference type="Proteomes" id="UP000009286">
    <property type="component" value="Chromosome"/>
</dbReference>
<evidence type="ECO:0000256" key="1">
    <source>
        <dbReference type="ARBA" id="ARBA00022729"/>
    </source>
</evidence>
<keyword evidence="6" id="KW-1185">Reference proteome</keyword>
<feature type="chain" id="PRO_5003432182" description="LamG-like jellyroll fold domain-containing protein" evidence="3">
    <location>
        <begin position="36"/>
        <end position="592"/>
    </location>
</feature>
<evidence type="ECO:0000313" key="5">
    <source>
        <dbReference type="EMBL" id="AEP09955.1"/>
    </source>
</evidence>
<protein>
    <recommendedName>
        <fullName evidence="4">LamG-like jellyroll fold domain-containing protein</fullName>
    </recommendedName>
</protein>
<dbReference type="Pfam" id="PF13385">
    <property type="entry name" value="Laminin_G_3"/>
    <property type="match status" value="2"/>
</dbReference>
<feature type="signal peptide" evidence="3">
    <location>
        <begin position="1"/>
        <end position="35"/>
    </location>
</feature>
<evidence type="ECO:0000259" key="4">
    <source>
        <dbReference type="SMART" id="SM00560"/>
    </source>
</evidence>
<feature type="domain" description="LamG-like jellyroll fold" evidence="4">
    <location>
        <begin position="364"/>
        <end position="505"/>
    </location>
</feature>
<reference evidence="5 6" key="1">
    <citation type="journal article" date="2011" name="BMC Genomics">
        <title>Genomic insights into an obligate epibiotic bacterial predator: Micavibrio aeruginosavorus ARL-13.</title>
        <authorList>
            <person name="Wang Z."/>
            <person name="Kadouri D."/>
            <person name="Wu M."/>
        </authorList>
    </citation>
    <scope>NUCLEOTIDE SEQUENCE [LARGE SCALE GENOMIC DNA]</scope>
    <source>
        <strain evidence="5 6">ARL-13</strain>
    </source>
</reference>
<accession>G2KQM7</accession>
<dbReference type="SMART" id="SM00560">
    <property type="entry name" value="LamGL"/>
    <property type="match status" value="2"/>
</dbReference>